<comment type="caution">
    <text evidence="2">The sequence shown here is derived from an EMBL/GenBank/DDBJ whole genome shotgun (WGS) entry which is preliminary data.</text>
</comment>
<gene>
    <name evidence="2" type="ORF">SAMN04488525_103333</name>
</gene>
<dbReference type="EMBL" id="FNQH01000003">
    <property type="protein sequence ID" value="SEA52438.1"/>
    <property type="molecule type" value="Genomic_DNA"/>
</dbReference>
<feature type="region of interest" description="Disordered" evidence="1">
    <location>
        <begin position="1"/>
        <end position="38"/>
    </location>
</feature>
<evidence type="ECO:0000256" key="1">
    <source>
        <dbReference type="SAM" id="MobiDB-lite"/>
    </source>
</evidence>
<reference evidence="2 3" key="1">
    <citation type="submission" date="2016-10" db="EMBL/GenBank/DDBJ databases">
        <authorList>
            <person name="Varghese N."/>
            <person name="Submissions S."/>
        </authorList>
    </citation>
    <scope>NUCLEOTIDE SEQUENCE [LARGE SCALE GENOMIC DNA]</scope>
    <source>
        <strain evidence="2 3">DSM 14526</strain>
    </source>
</reference>
<keyword evidence="3" id="KW-1185">Reference proteome</keyword>
<evidence type="ECO:0000313" key="2">
    <source>
        <dbReference type="EMBL" id="SEA52438.1"/>
    </source>
</evidence>
<proteinExistence type="predicted"/>
<sequence>MDTASYHRAPVSGLSPEQGAAQAAQLRPPNPNPDPNPTHIRLTYNCIYQLSVTL</sequence>
<organism evidence="2 3">
    <name type="scientific">Trichococcus collinsii</name>
    <dbReference type="NCBI Taxonomy" id="157076"/>
    <lineage>
        <taxon>Bacteria</taxon>
        <taxon>Bacillati</taxon>
        <taxon>Bacillota</taxon>
        <taxon>Bacilli</taxon>
        <taxon>Lactobacillales</taxon>
        <taxon>Carnobacteriaceae</taxon>
        <taxon>Trichococcus</taxon>
    </lineage>
</organism>
<name>A0AB38A0N6_9LACT</name>
<accession>A0AB38A0N6</accession>
<evidence type="ECO:0000313" key="3">
    <source>
        <dbReference type="Proteomes" id="UP000199042"/>
    </source>
</evidence>
<dbReference type="Proteomes" id="UP000199042">
    <property type="component" value="Unassembled WGS sequence"/>
</dbReference>
<dbReference type="AlphaFoldDB" id="A0AB38A0N6"/>
<protein>
    <submittedName>
        <fullName evidence="2">Uncharacterized protein</fullName>
    </submittedName>
</protein>